<keyword evidence="6" id="KW-0597">Phosphoprotein</keyword>
<dbReference type="PROSITE" id="PS00194">
    <property type="entry name" value="THIOREDOXIN_1"/>
    <property type="match status" value="1"/>
</dbReference>
<protein>
    <recommendedName>
        <fullName evidence="20">Thioredoxin-related transmembrane protein 1</fullName>
    </recommendedName>
    <alternativeName>
        <fullName evidence="22">Protein disulfide-isomerase TMX1</fullName>
    </alternativeName>
    <alternativeName>
        <fullName evidence="21">Thioredoxin domain-containing protein 1</fullName>
    </alternativeName>
</protein>
<keyword evidence="15" id="KW-1015">Disulfide bond</keyword>
<keyword evidence="14" id="KW-0564">Palmitate</keyword>
<name>A0A674GCL7_TAEGU</name>
<evidence type="ECO:0000256" key="9">
    <source>
        <dbReference type="ARBA" id="ARBA00022824"/>
    </source>
</evidence>
<dbReference type="Pfam" id="PF00085">
    <property type="entry name" value="Thioredoxin"/>
    <property type="match status" value="1"/>
</dbReference>
<evidence type="ECO:0000256" key="16">
    <source>
        <dbReference type="ARBA" id="ARBA00023235"/>
    </source>
</evidence>
<evidence type="ECO:0000256" key="23">
    <source>
        <dbReference type="SAM" id="MobiDB-lite"/>
    </source>
</evidence>
<evidence type="ECO:0000256" key="14">
    <source>
        <dbReference type="ARBA" id="ARBA00023139"/>
    </source>
</evidence>
<evidence type="ECO:0000256" key="21">
    <source>
        <dbReference type="ARBA" id="ARBA00075863"/>
    </source>
</evidence>
<accession>A0A674GCL7</accession>
<evidence type="ECO:0000256" key="10">
    <source>
        <dbReference type="ARBA" id="ARBA00022982"/>
    </source>
</evidence>
<keyword evidence="28" id="KW-1185">Reference proteome</keyword>
<dbReference type="PROSITE" id="PS51352">
    <property type="entry name" value="THIOREDOXIN_2"/>
    <property type="match status" value="1"/>
</dbReference>
<dbReference type="PANTHER" id="PTHR46107:SF2">
    <property type="entry name" value="THIOREDOXIN-RELATED TRANSMEMBRANE PROTEIN 1"/>
    <property type="match status" value="1"/>
</dbReference>
<evidence type="ECO:0000256" key="11">
    <source>
        <dbReference type="ARBA" id="ARBA00022989"/>
    </source>
</evidence>
<dbReference type="AlphaFoldDB" id="A0A674GCL7"/>
<comment type="subcellular location">
    <subcellularLocation>
        <location evidence="1">Endoplasmic reticulum membrane</location>
        <topology evidence="1">Single-pass type I membrane protein</topology>
    </subcellularLocation>
    <subcellularLocation>
        <location evidence="2">Mitochondrion membrane</location>
        <topology evidence="2">Single-pass type I membrane protein</topology>
    </subcellularLocation>
    <subcellularLocation>
        <location evidence="3">Secreted</location>
    </subcellularLocation>
</comment>
<evidence type="ECO:0000256" key="25">
    <source>
        <dbReference type="SAM" id="SignalP"/>
    </source>
</evidence>
<feature type="domain" description="Thioredoxin" evidence="26">
    <location>
        <begin position="7"/>
        <end position="135"/>
    </location>
</feature>
<reference evidence="27 28" key="1">
    <citation type="journal article" date="2010" name="Nature">
        <title>The genome of a songbird.</title>
        <authorList>
            <person name="Warren W.C."/>
            <person name="Clayton D.F."/>
            <person name="Ellegren H."/>
            <person name="Arnold A.P."/>
            <person name="Hillier L.W."/>
            <person name="Kunstner A."/>
            <person name="Searle S."/>
            <person name="White S."/>
            <person name="Vilella A.J."/>
            <person name="Fairley S."/>
            <person name="Heger A."/>
            <person name="Kong L."/>
            <person name="Ponting C.P."/>
            <person name="Jarvis E.D."/>
            <person name="Mello C.V."/>
            <person name="Minx P."/>
            <person name="Lovell P."/>
            <person name="Velho T.A."/>
            <person name="Ferris M."/>
            <person name="Balakrishnan C.N."/>
            <person name="Sinha S."/>
            <person name="Blatti C."/>
            <person name="London S.E."/>
            <person name="Li Y."/>
            <person name="Lin Y.C."/>
            <person name="George J."/>
            <person name="Sweedler J."/>
            <person name="Southey B."/>
            <person name="Gunaratne P."/>
            <person name="Watson M."/>
            <person name="Nam K."/>
            <person name="Backstrom N."/>
            <person name="Smeds L."/>
            <person name="Nabholz B."/>
            <person name="Itoh Y."/>
            <person name="Whitney O."/>
            <person name="Pfenning A.R."/>
            <person name="Howard J."/>
            <person name="Volker M."/>
            <person name="Skinner B.M."/>
            <person name="Griffin D.K."/>
            <person name="Ye L."/>
            <person name="McLaren W.M."/>
            <person name="Flicek P."/>
            <person name="Quesada V."/>
            <person name="Velasco G."/>
            <person name="Lopez-Otin C."/>
            <person name="Puente X.S."/>
            <person name="Olender T."/>
            <person name="Lancet D."/>
            <person name="Smit A.F."/>
            <person name="Hubley R."/>
            <person name="Konkel M.K."/>
            <person name="Walker J.A."/>
            <person name="Batzer M.A."/>
            <person name="Gu W."/>
            <person name="Pollock D.D."/>
            <person name="Chen L."/>
            <person name="Cheng Z."/>
            <person name="Eichler E.E."/>
            <person name="Stapley J."/>
            <person name="Slate J."/>
            <person name="Ekblom R."/>
            <person name="Birkhead T."/>
            <person name="Burke T."/>
            <person name="Burt D."/>
            <person name="Scharff C."/>
            <person name="Adam I."/>
            <person name="Richard H."/>
            <person name="Sultan M."/>
            <person name="Soldatov A."/>
            <person name="Lehrach H."/>
            <person name="Edwards S.V."/>
            <person name="Yang S.P."/>
            <person name="Li X."/>
            <person name="Graves T."/>
            <person name="Fulton L."/>
            <person name="Nelson J."/>
            <person name="Chinwalla A."/>
            <person name="Hou S."/>
            <person name="Mardis E.R."/>
            <person name="Wilson R.K."/>
        </authorList>
    </citation>
    <scope>NUCLEOTIDE SEQUENCE [LARGE SCALE GENOMIC DNA]</scope>
</reference>
<dbReference type="Gene3D" id="3.40.30.10">
    <property type="entry name" value="Glutaredoxin"/>
    <property type="match status" value="1"/>
</dbReference>
<evidence type="ECO:0000256" key="22">
    <source>
        <dbReference type="ARBA" id="ARBA00076905"/>
    </source>
</evidence>
<dbReference type="GO" id="GO:0005789">
    <property type="term" value="C:endoplasmic reticulum membrane"/>
    <property type="evidence" value="ECO:0007669"/>
    <property type="project" value="UniProtKB-SubCell"/>
</dbReference>
<evidence type="ECO:0000256" key="6">
    <source>
        <dbReference type="ARBA" id="ARBA00022553"/>
    </source>
</evidence>
<dbReference type="InParanoid" id="A0A674GCL7"/>
<dbReference type="Ensembl" id="ENSTGUT00000042521.1">
    <property type="protein sequence ID" value="ENSTGUP00000020210.1"/>
    <property type="gene ID" value="ENSTGUG00000024464.1"/>
</dbReference>
<proteinExistence type="predicted"/>
<evidence type="ECO:0000256" key="19">
    <source>
        <dbReference type="ARBA" id="ARBA00062962"/>
    </source>
</evidence>
<evidence type="ECO:0000256" key="1">
    <source>
        <dbReference type="ARBA" id="ARBA00004115"/>
    </source>
</evidence>
<dbReference type="GO" id="GO:0003756">
    <property type="term" value="F:protein disulfide isomerase activity"/>
    <property type="evidence" value="ECO:0007669"/>
    <property type="project" value="UniProtKB-ARBA"/>
</dbReference>
<keyword evidence="12" id="KW-0496">Mitochondrion</keyword>
<keyword evidence="8 25" id="KW-0732">Signal</keyword>
<keyword evidence="9" id="KW-0256">Endoplasmic reticulum</keyword>
<keyword evidence="16" id="KW-0413">Isomerase</keyword>
<reference evidence="27" key="3">
    <citation type="submission" date="2025-09" db="UniProtKB">
        <authorList>
            <consortium name="Ensembl"/>
        </authorList>
    </citation>
    <scope>IDENTIFICATION</scope>
</reference>
<dbReference type="InterPro" id="IPR052454">
    <property type="entry name" value="TMX_domain-containing"/>
</dbReference>
<evidence type="ECO:0000256" key="12">
    <source>
        <dbReference type="ARBA" id="ARBA00023128"/>
    </source>
</evidence>
<feature type="compositionally biased region" description="Acidic residues" evidence="23">
    <location>
        <begin position="325"/>
        <end position="339"/>
    </location>
</feature>
<dbReference type="InterPro" id="IPR017937">
    <property type="entry name" value="Thioredoxin_CS"/>
</dbReference>
<dbReference type="CDD" id="cd02994">
    <property type="entry name" value="PDI_a_TMX"/>
    <property type="match status" value="1"/>
</dbReference>
<keyword evidence="5" id="KW-0964">Secreted</keyword>
<keyword evidence="17" id="KW-0676">Redox-active center</keyword>
<evidence type="ECO:0000256" key="7">
    <source>
        <dbReference type="ARBA" id="ARBA00022692"/>
    </source>
</evidence>
<dbReference type="InterPro" id="IPR013766">
    <property type="entry name" value="Thioredoxin_domain"/>
</dbReference>
<feature type="transmembrane region" description="Helical" evidence="24">
    <location>
        <begin position="277"/>
        <end position="295"/>
    </location>
</feature>
<dbReference type="GO" id="GO:0015036">
    <property type="term" value="F:disulfide oxidoreductase activity"/>
    <property type="evidence" value="ECO:0007669"/>
    <property type="project" value="TreeGrafter"/>
</dbReference>
<dbReference type="InterPro" id="IPR036249">
    <property type="entry name" value="Thioredoxin-like_sf"/>
</dbReference>
<feature type="transmembrane region" description="Helical" evidence="24">
    <location>
        <begin position="184"/>
        <end position="207"/>
    </location>
</feature>
<dbReference type="PANTHER" id="PTHR46107">
    <property type="entry name" value="DUMPY: SHORTER THAN WILD-TYPE"/>
    <property type="match status" value="1"/>
</dbReference>
<evidence type="ECO:0000256" key="4">
    <source>
        <dbReference type="ARBA" id="ARBA00022448"/>
    </source>
</evidence>
<keyword evidence="4" id="KW-0813">Transport</keyword>
<dbReference type="Proteomes" id="UP000007754">
    <property type="component" value="Chromosome 5"/>
</dbReference>
<evidence type="ECO:0000313" key="28">
    <source>
        <dbReference type="Proteomes" id="UP000007754"/>
    </source>
</evidence>
<evidence type="ECO:0000256" key="18">
    <source>
        <dbReference type="ARBA" id="ARBA00023288"/>
    </source>
</evidence>
<feature type="signal peptide" evidence="25">
    <location>
        <begin position="1"/>
        <end position="29"/>
    </location>
</feature>
<organism evidence="27 28">
    <name type="scientific">Taeniopygia guttata</name>
    <name type="common">Zebra finch</name>
    <name type="synonym">Poephila guttata</name>
    <dbReference type="NCBI Taxonomy" id="59729"/>
    <lineage>
        <taxon>Eukaryota</taxon>
        <taxon>Metazoa</taxon>
        <taxon>Chordata</taxon>
        <taxon>Craniata</taxon>
        <taxon>Vertebrata</taxon>
        <taxon>Euteleostomi</taxon>
        <taxon>Archelosauria</taxon>
        <taxon>Archosauria</taxon>
        <taxon>Dinosauria</taxon>
        <taxon>Saurischia</taxon>
        <taxon>Theropoda</taxon>
        <taxon>Coelurosauria</taxon>
        <taxon>Aves</taxon>
        <taxon>Neognathae</taxon>
        <taxon>Neoaves</taxon>
        <taxon>Telluraves</taxon>
        <taxon>Australaves</taxon>
        <taxon>Passeriformes</taxon>
        <taxon>Passeroidea</taxon>
        <taxon>Estrildidae</taxon>
        <taxon>Estrildinae</taxon>
        <taxon>Taeniopygia</taxon>
    </lineage>
</organism>
<keyword evidence="11 24" id="KW-1133">Transmembrane helix</keyword>
<dbReference type="GeneTree" id="ENSGT00940000155959"/>
<evidence type="ECO:0000259" key="26">
    <source>
        <dbReference type="PROSITE" id="PS51352"/>
    </source>
</evidence>
<dbReference type="GO" id="GO:0005576">
    <property type="term" value="C:extracellular region"/>
    <property type="evidence" value="ECO:0007669"/>
    <property type="project" value="UniProtKB-SubCell"/>
</dbReference>
<feature type="chain" id="PRO_5025631151" description="Thioredoxin-related transmembrane protein 1" evidence="25">
    <location>
        <begin position="30"/>
        <end position="365"/>
    </location>
</feature>
<keyword evidence="7 24" id="KW-0812">Transmembrane</keyword>
<sequence length="365" mass="40584">MAALPSLRAPLRAPLCALLCLTLAAATHGKPSPVKVLSDGMWRELLQDEWMVEFYAPWCPACENLQPEWEKFAEWGEDLGVNVAKVDVTEQPGLSGRFIITALPTIYHCKDGEFRRYQGARTKAAFINFISDQEWKSIEPVSSWFGPSSFLMSSMSALFKLSMWIRHGHGYLTENLGIPVWGSYAVFGLATLFLGMVLGLVSAVLGADCDFVTLLLPLPLVWGGFWGTLSWNTGWGPGGSPHNPRGNGWDPPEGKWLDLILKFSSLNHSNVQSVWEFHLGFLWLQMMVFLADCICPSKRHRPPQLQPQSRKQGPEPAHLLKNTYEEQEADEGDISDDEAEGSRRDSSPSGVRQRPVPSGASQEKS</sequence>
<keyword evidence="10" id="KW-0249">Electron transport</keyword>
<evidence type="ECO:0000256" key="17">
    <source>
        <dbReference type="ARBA" id="ARBA00023284"/>
    </source>
</evidence>
<comment type="subunit">
    <text evidence="19">Interacts with ATP2A2.</text>
</comment>
<evidence type="ECO:0000256" key="15">
    <source>
        <dbReference type="ARBA" id="ARBA00023157"/>
    </source>
</evidence>
<keyword evidence="18" id="KW-0449">Lipoprotein</keyword>
<evidence type="ECO:0000313" key="27">
    <source>
        <dbReference type="Ensembl" id="ENSTGUP00000020210.1"/>
    </source>
</evidence>
<keyword evidence="13 24" id="KW-0472">Membrane</keyword>
<dbReference type="GO" id="GO:0090331">
    <property type="term" value="P:negative regulation of platelet aggregation"/>
    <property type="evidence" value="ECO:0007669"/>
    <property type="project" value="UniProtKB-ARBA"/>
</dbReference>
<evidence type="ECO:0000256" key="8">
    <source>
        <dbReference type="ARBA" id="ARBA00022729"/>
    </source>
</evidence>
<evidence type="ECO:0000256" key="3">
    <source>
        <dbReference type="ARBA" id="ARBA00004613"/>
    </source>
</evidence>
<reference evidence="27" key="2">
    <citation type="submission" date="2025-08" db="UniProtKB">
        <authorList>
            <consortium name="Ensembl"/>
        </authorList>
    </citation>
    <scope>IDENTIFICATION</scope>
</reference>
<evidence type="ECO:0000256" key="5">
    <source>
        <dbReference type="ARBA" id="ARBA00022525"/>
    </source>
</evidence>
<evidence type="ECO:0000256" key="2">
    <source>
        <dbReference type="ARBA" id="ARBA00004583"/>
    </source>
</evidence>
<feature type="region of interest" description="Disordered" evidence="23">
    <location>
        <begin position="300"/>
        <end position="365"/>
    </location>
</feature>
<evidence type="ECO:0000256" key="13">
    <source>
        <dbReference type="ARBA" id="ARBA00023136"/>
    </source>
</evidence>
<dbReference type="SUPFAM" id="SSF52833">
    <property type="entry name" value="Thioredoxin-like"/>
    <property type="match status" value="1"/>
</dbReference>
<evidence type="ECO:0000256" key="20">
    <source>
        <dbReference type="ARBA" id="ARBA00072260"/>
    </source>
</evidence>
<dbReference type="GO" id="GO:0031966">
    <property type="term" value="C:mitochondrial membrane"/>
    <property type="evidence" value="ECO:0007669"/>
    <property type="project" value="UniProtKB-SubCell"/>
</dbReference>
<evidence type="ECO:0000256" key="24">
    <source>
        <dbReference type="SAM" id="Phobius"/>
    </source>
</evidence>
<dbReference type="FunFam" id="3.40.30.10:FF:000117">
    <property type="entry name" value="thioredoxin-related transmembrane protein 1"/>
    <property type="match status" value="1"/>
</dbReference>